<reference evidence="1 2" key="1">
    <citation type="submission" date="2018-11" db="EMBL/GenBank/DDBJ databases">
        <authorList>
            <consortium name="Pathogen Informatics"/>
        </authorList>
    </citation>
    <scope>NUCLEOTIDE SEQUENCE [LARGE SCALE GENOMIC DNA]</scope>
</reference>
<gene>
    <name evidence="1" type="ORF">DILT_LOCUS18904</name>
</gene>
<keyword evidence="2" id="KW-1185">Reference proteome</keyword>
<protein>
    <submittedName>
        <fullName evidence="1">Uncharacterized protein</fullName>
    </submittedName>
</protein>
<dbReference type="Proteomes" id="UP000281553">
    <property type="component" value="Unassembled WGS sequence"/>
</dbReference>
<evidence type="ECO:0000313" key="1">
    <source>
        <dbReference type="EMBL" id="VDN42776.1"/>
    </source>
</evidence>
<dbReference type="AlphaFoldDB" id="A0A3P7RHX0"/>
<name>A0A3P7RHX0_DIBLA</name>
<sequence>MLFSCSVGRSGHACLRQIFSDRTLVQSLFDGLTITVADENFNVSVLLSLFVNCEEACAQRPAVRTKTQAAFKFTPRPPPKAALEALSDTSLEDLRRELFRQSSFDISYLVKWLFAHELVLDDFFVHLKPLLVNEVCMLS</sequence>
<evidence type="ECO:0000313" key="2">
    <source>
        <dbReference type="Proteomes" id="UP000281553"/>
    </source>
</evidence>
<accession>A0A3P7RHX0</accession>
<dbReference type="EMBL" id="UYRU01105655">
    <property type="protein sequence ID" value="VDN42776.1"/>
    <property type="molecule type" value="Genomic_DNA"/>
</dbReference>
<proteinExistence type="predicted"/>
<organism evidence="1 2">
    <name type="scientific">Dibothriocephalus latus</name>
    <name type="common">Fish tapeworm</name>
    <name type="synonym">Diphyllobothrium latum</name>
    <dbReference type="NCBI Taxonomy" id="60516"/>
    <lineage>
        <taxon>Eukaryota</taxon>
        <taxon>Metazoa</taxon>
        <taxon>Spiralia</taxon>
        <taxon>Lophotrochozoa</taxon>
        <taxon>Platyhelminthes</taxon>
        <taxon>Cestoda</taxon>
        <taxon>Eucestoda</taxon>
        <taxon>Diphyllobothriidea</taxon>
        <taxon>Diphyllobothriidae</taxon>
        <taxon>Dibothriocephalus</taxon>
    </lineage>
</organism>